<evidence type="ECO:0000313" key="4">
    <source>
        <dbReference type="EMBL" id="SFZ90995.1"/>
    </source>
</evidence>
<dbReference type="GO" id="GO:0016787">
    <property type="term" value="F:hydrolase activity"/>
    <property type="evidence" value="ECO:0007669"/>
    <property type="project" value="UniProtKB-KW"/>
</dbReference>
<feature type="domain" description="Dienelactone hydrolase" evidence="3">
    <location>
        <begin position="133"/>
        <end position="263"/>
    </location>
</feature>
<dbReference type="STRING" id="369401.SAMN05428642_1011323"/>
<accession>A0A1K2IH51</accession>
<keyword evidence="1 2" id="KW-0732">Signal</keyword>
<dbReference type="EMBL" id="FPKV01000001">
    <property type="protein sequence ID" value="SFZ90995.1"/>
    <property type="molecule type" value="Genomic_DNA"/>
</dbReference>
<dbReference type="RefSeq" id="WP_143144260.1">
    <property type="nucleotide sequence ID" value="NZ_FPKV01000001.1"/>
</dbReference>
<feature type="signal peptide" evidence="2">
    <location>
        <begin position="1"/>
        <end position="22"/>
    </location>
</feature>
<evidence type="ECO:0000256" key="1">
    <source>
        <dbReference type="ARBA" id="ARBA00022729"/>
    </source>
</evidence>
<dbReference type="InterPro" id="IPR002925">
    <property type="entry name" value="Dienelactn_hydro"/>
</dbReference>
<evidence type="ECO:0000259" key="3">
    <source>
        <dbReference type="Pfam" id="PF01738"/>
    </source>
</evidence>
<dbReference type="PANTHER" id="PTHR43037:SF1">
    <property type="entry name" value="BLL1128 PROTEIN"/>
    <property type="match status" value="1"/>
</dbReference>
<dbReference type="AlphaFoldDB" id="A0A1K2IH51"/>
<reference evidence="4 5" key="1">
    <citation type="submission" date="2016-10" db="EMBL/GenBank/DDBJ databases">
        <authorList>
            <person name="de Groot N.N."/>
        </authorList>
    </citation>
    <scope>NUCLEOTIDE SEQUENCE [LARGE SCALE GENOMIC DNA]</scope>
    <source>
        <strain evidence="4 5">DSM 18180</strain>
    </source>
</reference>
<dbReference type="PANTHER" id="PTHR43037">
    <property type="entry name" value="UNNAMED PRODUCT-RELATED"/>
    <property type="match status" value="1"/>
</dbReference>
<dbReference type="Gene3D" id="3.40.50.1820">
    <property type="entry name" value="alpha/beta hydrolase"/>
    <property type="match status" value="1"/>
</dbReference>
<keyword evidence="5" id="KW-1185">Reference proteome</keyword>
<name>A0A1K2IH51_9FLAO</name>
<dbReference type="Proteomes" id="UP000182544">
    <property type="component" value="Unassembled WGS sequence"/>
</dbReference>
<organism evidence="4 5">
    <name type="scientific">Flaviramulus basaltis</name>
    <dbReference type="NCBI Taxonomy" id="369401"/>
    <lineage>
        <taxon>Bacteria</taxon>
        <taxon>Pseudomonadati</taxon>
        <taxon>Bacteroidota</taxon>
        <taxon>Flavobacteriia</taxon>
        <taxon>Flavobacteriales</taxon>
        <taxon>Flavobacteriaceae</taxon>
        <taxon>Flaviramulus</taxon>
    </lineage>
</organism>
<dbReference type="SUPFAM" id="SSF53474">
    <property type="entry name" value="alpha/beta-Hydrolases"/>
    <property type="match status" value="1"/>
</dbReference>
<keyword evidence="4" id="KW-0378">Hydrolase</keyword>
<gene>
    <name evidence="4" type="ORF">SAMN05428642_1011323</name>
</gene>
<dbReference type="OrthoDB" id="9764953at2"/>
<proteinExistence type="predicted"/>
<protein>
    <submittedName>
        <fullName evidence="4">Dienelactone hydrolase family protein</fullName>
    </submittedName>
</protein>
<dbReference type="Pfam" id="PF01738">
    <property type="entry name" value="DLH"/>
    <property type="match status" value="1"/>
</dbReference>
<dbReference type="InterPro" id="IPR029058">
    <property type="entry name" value="AB_hydrolase_fold"/>
</dbReference>
<feature type="chain" id="PRO_5012408199" evidence="2">
    <location>
        <begin position="23"/>
        <end position="279"/>
    </location>
</feature>
<dbReference type="InterPro" id="IPR050955">
    <property type="entry name" value="Plant_Biomass_Hydrol_Est"/>
</dbReference>
<evidence type="ECO:0000256" key="2">
    <source>
        <dbReference type="SAM" id="SignalP"/>
    </source>
</evidence>
<dbReference type="PROSITE" id="PS51257">
    <property type="entry name" value="PROKAR_LIPOPROTEIN"/>
    <property type="match status" value="1"/>
</dbReference>
<evidence type="ECO:0000313" key="5">
    <source>
        <dbReference type="Proteomes" id="UP000182544"/>
    </source>
</evidence>
<sequence length="279" mass="30964">MKTFTYLIILLPCLFLSCSSDDLDSKQNQNDLEFLPEDTGGMQKANILGATNAVFGHYIYTPSNYNNNSPKYPLLVFLHGSGERGNSETNPDILNKVLANGPPKLIEKEEWHPKYPMIVASPQLPSGNWNPDDIHSFITYLIANYNINIERIYVTGLSLGGFGSFSYISTYGFDSYAAAIVPIAGGGSTNSGNKFTTTPVWAFHGDNDTTVSHNQSINMINAINEANPETRAKLTIYPGVSHNSWSRTYDSSGMGDESSDYDAFNMTIYDWMFMHKKSE</sequence>